<reference evidence="2" key="1">
    <citation type="submission" date="2023-03" db="EMBL/GenBank/DDBJ databases">
        <title>Massive genome expansion in bonnet fungi (Mycena s.s.) driven by repeated elements and novel gene families across ecological guilds.</title>
        <authorList>
            <consortium name="Lawrence Berkeley National Laboratory"/>
            <person name="Harder C.B."/>
            <person name="Miyauchi S."/>
            <person name="Viragh M."/>
            <person name="Kuo A."/>
            <person name="Thoen E."/>
            <person name="Andreopoulos B."/>
            <person name="Lu D."/>
            <person name="Skrede I."/>
            <person name="Drula E."/>
            <person name="Henrissat B."/>
            <person name="Morin E."/>
            <person name="Kohler A."/>
            <person name="Barry K."/>
            <person name="LaButti K."/>
            <person name="Morin E."/>
            <person name="Salamov A."/>
            <person name="Lipzen A."/>
            <person name="Mereny Z."/>
            <person name="Hegedus B."/>
            <person name="Baldrian P."/>
            <person name="Stursova M."/>
            <person name="Weitz H."/>
            <person name="Taylor A."/>
            <person name="Grigoriev I.V."/>
            <person name="Nagy L.G."/>
            <person name="Martin F."/>
            <person name="Kauserud H."/>
        </authorList>
    </citation>
    <scope>NUCLEOTIDE SEQUENCE</scope>
    <source>
        <strain evidence="2">CBHHK200</strain>
    </source>
</reference>
<evidence type="ECO:0000313" key="2">
    <source>
        <dbReference type="EMBL" id="KAJ7025053.1"/>
    </source>
</evidence>
<evidence type="ECO:0000256" key="1">
    <source>
        <dbReference type="SAM" id="MobiDB-lite"/>
    </source>
</evidence>
<dbReference type="AlphaFoldDB" id="A0AAD6SDM2"/>
<accession>A0AAD6SDM2</accession>
<feature type="region of interest" description="Disordered" evidence="1">
    <location>
        <begin position="34"/>
        <end position="104"/>
    </location>
</feature>
<dbReference type="Gene3D" id="3.60.130.30">
    <property type="match status" value="1"/>
</dbReference>
<proteinExistence type="predicted"/>
<comment type="caution">
    <text evidence="2">The sequence shown here is derived from an EMBL/GenBank/DDBJ whole genome shotgun (WGS) entry which is preliminary data.</text>
</comment>
<gene>
    <name evidence="2" type="ORF">C8F04DRAFT_1269659</name>
</gene>
<dbReference type="Proteomes" id="UP001218188">
    <property type="component" value="Unassembled WGS sequence"/>
</dbReference>
<dbReference type="EMBL" id="JARJCM010000160">
    <property type="protein sequence ID" value="KAJ7025053.1"/>
    <property type="molecule type" value="Genomic_DNA"/>
</dbReference>
<sequence length="462" mass="51017">MPSTTAGTLRSGKEFGTHGAILLADFDVLEHAQTARDKTSTTDLASDDHPISTAPLPAPDKRTSPSVRARSQSPPRRSARLVPTPDNSIDRGGRTRAARRASEQARLGTPLKRVVRNHVDNAQPIQISTAPADYPVTSTGWSGIREQVTEQREYTIAELQDEFHMTILPWDGRTSRPLVDKESRVIAVLGGRPNDPEYLQLTEQAARELEAARAELNFRPEQRGGRRGTFSSASAGISFGGGQQVPGNLSLPAAMALVFQRLFALSCFFRIAGFANGKPLLIRLLCPQNLIPPLQGFFKPGTPPSTLWLRRNFNRRFSVFAAATFNFGPATVTFPHIDALNLAWGWCAITALGFFNPDVGGHLVLWDLRLIIRFPPGSTILIPSAILRHSNVTIAAGERRYSFTQYTAAGLFRWVDNGFRTEAGVEDATRHDLEAQAARVRARQTRWSTGINSYMRWTPRRS</sequence>
<feature type="compositionally biased region" description="Basic and acidic residues" evidence="1">
    <location>
        <begin position="34"/>
        <end position="50"/>
    </location>
</feature>
<feature type="compositionally biased region" description="Low complexity" evidence="1">
    <location>
        <begin position="64"/>
        <end position="76"/>
    </location>
</feature>
<name>A0AAD6SDM2_9AGAR</name>
<organism evidence="2 3">
    <name type="scientific">Mycena alexandri</name>
    <dbReference type="NCBI Taxonomy" id="1745969"/>
    <lineage>
        <taxon>Eukaryota</taxon>
        <taxon>Fungi</taxon>
        <taxon>Dikarya</taxon>
        <taxon>Basidiomycota</taxon>
        <taxon>Agaricomycotina</taxon>
        <taxon>Agaricomycetes</taxon>
        <taxon>Agaricomycetidae</taxon>
        <taxon>Agaricales</taxon>
        <taxon>Marasmiineae</taxon>
        <taxon>Mycenaceae</taxon>
        <taxon>Mycena</taxon>
    </lineage>
</organism>
<keyword evidence="3" id="KW-1185">Reference proteome</keyword>
<evidence type="ECO:0000313" key="3">
    <source>
        <dbReference type="Proteomes" id="UP001218188"/>
    </source>
</evidence>
<protein>
    <submittedName>
        <fullName evidence="2">Uncharacterized protein</fullName>
    </submittedName>
</protein>